<dbReference type="GO" id="GO:0009653">
    <property type="term" value="P:anatomical structure morphogenesis"/>
    <property type="evidence" value="ECO:0007669"/>
    <property type="project" value="UniProtKB-ARBA"/>
</dbReference>
<protein>
    <recommendedName>
        <fullName evidence="7">Cadherin domain-containing protein</fullName>
    </recommendedName>
</protein>
<dbReference type="PROSITE" id="PS50268">
    <property type="entry name" value="CADHERIN_2"/>
    <property type="match status" value="2"/>
</dbReference>
<dbReference type="InterPro" id="IPR015919">
    <property type="entry name" value="Cadherin-like_sf"/>
</dbReference>
<dbReference type="EMBL" id="JAINUF010000005">
    <property type="protein sequence ID" value="KAJ8361612.1"/>
    <property type="molecule type" value="Genomic_DNA"/>
</dbReference>
<evidence type="ECO:0000256" key="4">
    <source>
        <dbReference type="ARBA" id="ARBA00023136"/>
    </source>
</evidence>
<evidence type="ECO:0000256" key="2">
    <source>
        <dbReference type="ARBA" id="ARBA00022737"/>
    </source>
</evidence>
<dbReference type="SMART" id="SM00112">
    <property type="entry name" value="CA"/>
    <property type="match status" value="2"/>
</dbReference>
<evidence type="ECO:0000313" key="8">
    <source>
        <dbReference type="EMBL" id="KAJ8361612.1"/>
    </source>
</evidence>
<keyword evidence="9" id="KW-1185">Reference proteome</keyword>
<dbReference type="PRINTS" id="PR00205">
    <property type="entry name" value="CADHERIN"/>
</dbReference>
<proteinExistence type="predicted"/>
<dbReference type="InterPro" id="IPR056989">
    <property type="entry name" value="PCDH15_12th_dom"/>
</dbReference>
<keyword evidence="3 5" id="KW-0106">Calcium</keyword>
<comment type="subcellular location">
    <subcellularLocation>
        <location evidence="1">Membrane</location>
    </subcellularLocation>
</comment>
<sequence>LFIIAYDDGDPVKLNRTVVEITVLQPSIIPIFTQEEYRFPPVSENAGVGKVVGVILAAAVNQTIFYSIMGGNEEGHFAVNNATGVISTAKPLDYENITEYVLRVQADSMAVVMSNLRVPSKTNTAKVFIDVQDENDHPPVFTRRLYLGGVAEDTKTFSSVLRVKATDKDTGNYSAMQYKLIIPPTTDGRDGFVIEQYTGIIKSAIVYRNMRRSYFKFQVNATDNYGAGLSSRADVVISVVNQLDMQVVVSNVPPTVIEENKEQLIGILERYIQDQIPGAKVVVESIGARRHGDGYELEDYTKSDLMVYAIDPLTNRAISRQELFKVMMLSSVLSGFWDGKLLDINKEFQPFLGEGGRIQEIRSPRHRGQREEGGAGARIQMALPTGKSAGGAPSNLYEELGDNTMRGYGRQEELSMESGIDPGQEYYTQDYYNYDQGYDLPHYGSRRKLISPMYDEYGEVIMEDDGYYYSPHGSEYGRNKRIKLVVDREHETSSTGEDSAPESQRNRLSNVSSHSNVNGTVYLAQNGSIIRTRRPGHSNNLKVCSPTRLGKHFKKLDKLAVTQEERLPLGGHVATGASSAADENLNLNLNLNLNARPSSSSLASSTTGPENAASKSNVKARSDRGHGVDEQESTLNSEEAKEPLEAHSEHTQSDDEELWMGPWNNLHIPMTKL</sequence>
<accession>A0A9Q1FM85</accession>
<dbReference type="Proteomes" id="UP001152622">
    <property type="component" value="Chromosome 5"/>
</dbReference>
<evidence type="ECO:0000313" key="9">
    <source>
        <dbReference type="Proteomes" id="UP001152622"/>
    </source>
</evidence>
<dbReference type="GO" id="GO:0005509">
    <property type="term" value="F:calcium ion binding"/>
    <property type="evidence" value="ECO:0007669"/>
    <property type="project" value="UniProtKB-UniRule"/>
</dbReference>
<dbReference type="OrthoDB" id="10029135at2759"/>
<dbReference type="FunFam" id="2.60.40.60:FF:000055">
    <property type="entry name" value="protocadherin-15 isoform X1"/>
    <property type="match status" value="1"/>
</dbReference>
<feature type="compositionally biased region" description="Basic and acidic residues" evidence="6">
    <location>
        <begin position="620"/>
        <end position="629"/>
    </location>
</feature>
<dbReference type="PANTHER" id="PTHR24027">
    <property type="entry name" value="CADHERIN-23"/>
    <property type="match status" value="1"/>
</dbReference>
<dbReference type="PROSITE" id="PS00232">
    <property type="entry name" value="CADHERIN_1"/>
    <property type="match status" value="1"/>
</dbReference>
<dbReference type="GO" id="GO:0007156">
    <property type="term" value="P:homophilic cell adhesion via plasma membrane adhesion molecules"/>
    <property type="evidence" value="ECO:0007669"/>
    <property type="project" value="InterPro"/>
</dbReference>
<dbReference type="PANTHER" id="PTHR24027:SF442">
    <property type="entry name" value="PROTOCADHERIN-15 ISOFORM X1"/>
    <property type="match status" value="1"/>
</dbReference>
<dbReference type="AlphaFoldDB" id="A0A9Q1FM85"/>
<dbReference type="Pfam" id="PF00028">
    <property type="entry name" value="Cadherin"/>
    <property type="match status" value="2"/>
</dbReference>
<dbReference type="InterPro" id="IPR002126">
    <property type="entry name" value="Cadherin-like_dom"/>
</dbReference>
<feature type="region of interest" description="Disordered" evidence="6">
    <location>
        <begin position="487"/>
        <end position="514"/>
    </location>
</feature>
<dbReference type="InterPro" id="IPR020894">
    <property type="entry name" value="Cadherin_CS"/>
</dbReference>
<dbReference type="InterPro" id="IPR039808">
    <property type="entry name" value="Cadherin"/>
</dbReference>
<feature type="domain" description="Cadherin" evidence="7">
    <location>
        <begin position="142"/>
        <end position="256"/>
    </location>
</feature>
<feature type="non-terminal residue" evidence="8">
    <location>
        <position position="673"/>
    </location>
</feature>
<dbReference type="SUPFAM" id="SSF49313">
    <property type="entry name" value="Cadherin-like"/>
    <property type="match status" value="2"/>
</dbReference>
<dbReference type="CDD" id="cd11304">
    <property type="entry name" value="Cadherin_repeat"/>
    <property type="match status" value="2"/>
</dbReference>
<evidence type="ECO:0000259" key="7">
    <source>
        <dbReference type="PROSITE" id="PS50268"/>
    </source>
</evidence>
<dbReference type="Gene3D" id="2.60.40.60">
    <property type="entry name" value="Cadherins"/>
    <property type="match status" value="2"/>
</dbReference>
<organism evidence="8 9">
    <name type="scientific">Synaphobranchus kaupii</name>
    <name type="common">Kaup's arrowtooth eel</name>
    <dbReference type="NCBI Taxonomy" id="118154"/>
    <lineage>
        <taxon>Eukaryota</taxon>
        <taxon>Metazoa</taxon>
        <taxon>Chordata</taxon>
        <taxon>Craniata</taxon>
        <taxon>Vertebrata</taxon>
        <taxon>Euteleostomi</taxon>
        <taxon>Actinopterygii</taxon>
        <taxon>Neopterygii</taxon>
        <taxon>Teleostei</taxon>
        <taxon>Anguilliformes</taxon>
        <taxon>Synaphobranchidae</taxon>
        <taxon>Synaphobranchus</taxon>
    </lineage>
</organism>
<dbReference type="GO" id="GO:0016342">
    <property type="term" value="C:catenin complex"/>
    <property type="evidence" value="ECO:0007669"/>
    <property type="project" value="TreeGrafter"/>
</dbReference>
<gene>
    <name evidence="8" type="ORF">SKAU_G00181370</name>
</gene>
<evidence type="ECO:0000256" key="5">
    <source>
        <dbReference type="PROSITE-ProRule" id="PRU00043"/>
    </source>
</evidence>
<name>A0A9Q1FM85_SYNKA</name>
<feature type="domain" description="Cadherin" evidence="7">
    <location>
        <begin position="42"/>
        <end position="141"/>
    </location>
</feature>
<evidence type="ECO:0000256" key="1">
    <source>
        <dbReference type="ARBA" id="ARBA00004370"/>
    </source>
</evidence>
<dbReference type="GO" id="GO:0008013">
    <property type="term" value="F:beta-catenin binding"/>
    <property type="evidence" value="ECO:0007669"/>
    <property type="project" value="TreeGrafter"/>
</dbReference>
<dbReference type="GO" id="GO:0045296">
    <property type="term" value="F:cadherin binding"/>
    <property type="evidence" value="ECO:0007669"/>
    <property type="project" value="TreeGrafter"/>
</dbReference>
<dbReference type="GO" id="GO:0016477">
    <property type="term" value="P:cell migration"/>
    <property type="evidence" value="ECO:0007669"/>
    <property type="project" value="TreeGrafter"/>
</dbReference>
<evidence type="ECO:0000256" key="3">
    <source>
        <dbReference type="ARBA" id="ARBA00022837"/>
    </source>
</evidence>
<keyword evidence="4" id="KW-0472">Membrane</keyword>
<feature type="compositionally biased region" description="Polar residues" evidence="6">
    <location>
        <begin position="493"/>
        <end position="514"/>
    </location>
</feature>
<dbReference type="Pfam" id="PF23206">
    <property type="entry name" value="PCDH15_12th"/>
    <property type="match status" value="1"/>
</dbReference>
<feature type="compositionally biased region" description="Polar residues" evidence="6">
    <location>
        <begin position="606"/>
        <end position="619"/>
    </location>
</feature>
<evidence type="ECO:0000256" key="6">
    <source>
        <dbReference type="SAM" id="MobiDB-lite"/>
    </source>
</evidence>
<comment type="caution">
    <text evidence="8">The sequence shown here is derived from an EMBL/GenBank/DDBJ whole genome shotgun (WGS) entry which is preliminary data.</text>
</comment>
<feature type="region of interest" description="Disordered" evidence="6">
    <location>
        <begin position="597"/>
        <end position="661"/>
    </location>
</feature>
<reference evidence="8" key="1">
    <citation type="journal article" date="2023" name="Science">
        <title>Genome structures resolve the early diversification of teleost fishes.</title>
        <authorList>
            <person name="Parey E."/>
            <person name="Louis A."/>
            <person name="Montfort J."/>
            <person name="Bouchez O."/>
            <person name="Roques C."/>
            <person name="Iampietro C."/>
            <person name="Lluch J."/>
            <person name="Castinel A."/>
            <person name="Donnadieu C."/>
            <person name="Desvignes T."/>
            <person name="Floi Bucao C."/>
            <person name="Jouanno E."/>
            <person name="Wen M."/>
            <person name="Mejri S."/>
            <person name="Dirks R."/>
            <person name="Jansen H."/>
            <person name="Henkel C."/>
            <person name="Chen W.J."/>
            <person name="Zahm M."/>
            <person name="Cabau C."/>
            <person name="Klopp C."/>
            <person name="Thompson A.W."/>
            <person name="Robinson-Rechavi M."/>
            <person name="Braasch I."/>
            <person name="Lecointre G."/>
            <person name="Bobe J."/>
            <person name="Postlethwait J.H."/>
            <person name="Berthelot C."/>
            <person name="Roest Crollius H."/>
            <person name="Guiguen Y."/>
        </authorList>
    </citation>
    <scope>NUCLEOTIDE SEQUENCE</scope>
    <source>
        <strain evidence="8">WJC10195</strain>
    </source>
</reference>
<keyword evidence="2" id="KW-0677">Repeat</keyword>
<feature type="compositionally biased region" description="Basic and acidic residues" evidence="6">
    <location>
        <begin position="638"/>
        <end position="653"/>
    </location>
</feature>